<dbReference type="Proteomes" id="UP000278222">
    <property type="component" value="Unassembled WGS sequence"/>
</dbReference>
<evidence type="ECO:0000256" key="1">
    <source>
        <dbReference type="ARBA" id="ARBA00022532"/>
    </source>
</evidence>
<dbReference type="Gene3D" id="3.30.1490.20">
    <property type="entry name" value="ATP-grasp fold, A domain"/>
    <property type="match status" value="1"/>
</dbReference>
<dbReference type="GO" id="GO:0005524">
    <property type="term" value="F:ATP binding"/>
    <property type="evidence" value="ECO:0007669"/>
    <property type="project" value="InterPro"/>
</dbReference>
<keyword evidence="1" id="KW-0816">Tricarboxylic acid cycle</keyword>
<dbReference type="Pfam" id="PF13380">
    <property type="entry name" value="CoA_binding_2"/>
    <property type="match status" value="1"/>
</dbReference>
<dbReference type="EMBL" id="RJKX01000011">
    <property type="protein sequence ID" value="ROQ01845.1"/>
    <property type="molecule type" value="Genomic_DNA"/>
</dbReference>
<dbReference type="InterPro" id="IPR032875">
    <property type="entry name" value="Succ_CoA_lig_flav_dom"/>
</dbReference>
<dbReference type="Gene3D" id="3.40.50.720">
    <property type="entry name" value="NAD(P)-binding Rossmann-like Domain"/>
    <property type="match status" value="1"/>
</dbReference>
<accession>A0A3N1MFD4</accession>
<dbReference type="Gene3D" id="3.30.470.20">
    <property type="entry name" value="ATP-grasp fold, B domain"/>
    <property type="match status" value="1"/>
</dbReference>
<dbReference type="InterPro" id="IPR013815">
    <property type="entry name" value="ATP_grasp_subdomain_1"/>
</dbReference>
<dbReference type="InterPro" id="IPR016102">
    <property type="entry name" value="Succinyl-CoA_synth-like"/>
</dbReference>
<gene>
    <name evidence="3" type="ORF">EDC65_1032</name>
</gene>
<evidence type="ECO:0000313" key="3">
    <source>
        <dbReference type="EMBL" id="ROQ01845.1"/>
    </source>
</evidence>
<dbReference type="PANTHER" id="PTHR42793">
    <property type="entry name" value="COA BINDING DOMAIN CONTAINING PROTEIN"/>
    <property type="match status" value="1"/>
</dbReference>
<dbReference type="SMART" id="SM00881">
    <property type="entry name" value="CoA_binding"/>
    <property type="match status" value="1"/>
</dbReference>
<comment type="caution">
    <text evidence="3">The sequence shown here is derived from an EMBL/GenBank/DDBJ whole genome shotgun (WGS) entry which is preliminary data.</text>
</comment>
<keyword evidence="4" id="KW-1185">Reference proteome</keyword>
<evidence type="ECO:0000313" key="4">
    <source>
        <dbReference type="Proteomes" id="UP000278222"/>
    </source>
</evidence>
<dbReference type="Pfam" id="PF13549">
    <property type="entry name" value="ATP-grasp_5"/>
    <property type="match status" value="1"/>
</dbReference>
<reference evidence="3 4" key="1">
    <citation type="submission" date="2018-11" db="EMBL/GenBank/DDBJ databases">
        <title>Genomic Encyclopedia of Type Strains, Phase IV (KMG-IV): sequencing the most valuable type-strain genomes for metagenomic binning, comparative biology and taxonomic classification.</title>
        <authorList>
            <person name="Goeker M."/>
        </authorList>
    </citation>
    <scope>NUCLEOTIDE SEQUENCE [LARGE SCALE GENOMIC DNA]</scope>
    <source>
        <strain evidence="3 4">DSM 5900</strain>
    </source>
</reference>
<protein>
    <submittedName>
        <fullName evidence="3">Acyl-CoA synthetase (NDP forming)</fullName>
    </submittedName>
</protein>
<dbReference type="SUPFAM" id="SSF56059">
    <property type="entry name" value="Glutathione synthetase ATP-binding domain-like"/>
    <property type="match status" value="1"/>
</dbReference>
<dbReference type="InterPro" id="IPR003781">
    <property type="entry name" value="CoA-bd"/>
</dbReference>
<dbReference type="SUPFAM" id="SSF51735">
    <property type="entry name" value="NAD(P)-binding Rossmann-fold domains"/>
    <property type="match status" value="1"/>
</dbReference>
<dbReference type="InterPro" id="IPR036291">
    <property type="entry name" value="NAD(P)-bd_dom_sf"/>
</dbReference>
<feature type="domain" description="CoA-binding" evidence="2">
    <location>
        <begin position="10"/>
        <end position="105"/>
    </location>
</feature>
<sequence>MPLDEGLRAALNPRSVAVIGASENPNKVGGRPIHFLSKFGFKGAVYPINPTRPEIQGYKAYPDLASLPEAPELVVVAIPGEAGIQAIDACGERGVKVCVVMASGFGETGEAGLEAQRAMVARARARGMRIVGPNSQGLANFATGAVANFATMFIEAPPADGPVGIVSQSGATSLVPYSLLRGRGIGVRYVCATGNDSDLTAIELAQAMVADPDIKLLLIYLEGMTDAPRLAELAAAARARDLPILALKAGRTAAGAQAARSHTGSLAGEDRVIDAFLRRHGIWRASDMHDWCAAAELYLKGWRPEGRRIVAISNSGASCVMAADRATELGLPLGRFQAETVEGLKGVLPGFATTTNPIDVTAALLSNSRLFSDILPIVGRDPAADLFFIAIPVAGAGYDVAAFARDTAQFMADTGKPVALGVPQPNIAAIFAEAGIPTYANETTAMRALAQLAAHTALMRTALPTMPAAAPVNLPAGSTPFLNEADSLALLAAQGMPVVPHRMCRTVAEARAAFAELGGPVAVKACSADVPHKSEHGLVALGLADADAVAAAFEGQMAALAAMGAAAEGVIVAAMVKGRRELVLGARLDPMVGPAIMVGDGGKYVEALGDVAILVPPFSAAEVVDALMGLRIAPILKGTRGEPALDLAAYADAAVRLGALMQAAGGRIASVDLNPVMVGAAGEPTAIVDALVERA</sequence>
<dbReference type="AlphaFoldDB" id="A0A3N1MFD4"/>
<dbReference type="OrthoDB" id="9807426at2"/>
<organism evidence="3 4">
    <name type="scientific">Stella humosa</name>
    <dbReference type="NCBI Taxonomy" id="94"/>
    <lineage>
        <taxon>Bacteria</taxon>
        <taxon>Pseudomonadati</taxon>
        <taxon>Pseudomonadota</taxon>
        <taxon>Alphaproteobacteria</taxon>
        <taxon>Rhodospirillales</taxon>
        <taxon>Stellaceae</taxon>
        <taxon>Stella</taxon>
    </lineage>
</organism>
<name>A0A3N1MFD4_9PROT</name>
<dbReference type="RefSeq" id="WP_123688566.1">
    <property type="nucleotide sequence ID" value="NZ_AP019700.1"/>
</dbReference>
<evidence type="ECO:0000259" key="2">
    <source>
        <dbReference type="SMART" id="SM00881"/>
    </source>
</evidence>
<dbReference type="Pfam" id="PF13607">
    <property type="entry name" value="Succ_CoA_lig"/>
    <property type="match status" value="1"/>
</dbReference>
<dbReference type="Gene3D" id="3.40.50.261">
    <property type="entry name" value="Succinyl-CoA synthetase domains"/>
    <property type="match status" value="2"/>
</dbReference>
<proteinExistence type="predicted"/>
<dbReference type="PANTHER" id="PTHR42793:SF1">
    <property type="entry name" value="PEPTIDYL-LYSINE N-ACETYLTRANSFERASE PATZ"/>
    <property type="match status" value="1"/>
</dbReference>
<dbReference type="GO" id="GO:0006099">
    <property type="term" value="P:tricarboxylic acid cycle"/>
    <property type="evidence" value="ECO:0007669"/>
    <property type="project" value="UniProtKB-KW"/>
</dbReference>
<dbReference type="SUPFAM" id="SSF52210">
    <property type="entry name" value="Succinyl-CoA synthetase domains"/>
    <property type="match status" value="2"/>
</dbReference>